<sequence length="246" mass="28256">MGQQRLYVGISEHSYTGGTTLVLLSSFDCYQLGDLIRRIEGARRNPCVREFLRQLTREFLSSFELLDNFDESECGSVGLLSILRASGNTALSSPCWYLLATMRRVVNYHSSWFGQQQVELLMYLVFRVWCKDERVIPVCLYKHQWPLTFLRRICYQLCRRRAPQPPPPCAVARLRRKFVSGQFDEENPFVLISSVLLVQADEGVSFLVVDRIGDIYHNLPRRADVIVTTVGAKHKCQQGSVLTPYV</sequence>
<reference evidence="1 2" key="1">
    <citation type="journal article" date="2015" name="Proc. Natl. Acad. Sci. U.S.A.">
        <title>The resurrection genome of Boea hygrometrica: A blueprint for survival of dehydration.</title>
        <authorList>
            <person name="Xiao L."/>
            <person name="Yang G."/>
            <person name="Zhang L."/>
            <person name="Yang X."/>
            <person name="Zhao S."/>
            <person name="Ji Z."/>
            <person name="Zhou Q."/>
            <person name="Hu M."/>
            <person name="Wang Y."/>
            <person name="Chen M."/>
            <person name="Xu Y."/>
            <person name="Jin H."/>
            <person name="Xiao X."/>
            <person name="Hu G."/>
            <person name="Bao F."/>
            <person name="Hu Y."/>
            <person name="Wan P."/>
            <person name="Li L."/>
            <person name="Deng X."/>
            <person name="Kuang T."/>
            <person name="Xiang C."/>
            <person name="Zhu J.K."/>
            <person name="Oliver M.J."/>
            <person name="He Y."/>
        </authorList>
    </citation>
    <scope>NUCLEOTIDE SEQUENCE [LARGE SCALE GENOMIC DNA]</scope>
    <source>
        <strain evidence="2">cv. XS01</strain>
    </source>
</reference>
<name>A0A2Z7C4R2_9LAMI</name>
<dbReference type="AlphaFoldDB" id="A0A2Z7C4R2"/>
<gene>
    <name evidence="1" type="ORF">F511_32572</name>
</gene>
<keyword evidence="2" id="KW-1185">Reference proteome</keyword>
<accession>A0A2Z7C4R2</accession>
<protein>
    <submittedName>
        <fullName evidence="1">Uncharacterized protein</fullName>
    </submittedName>
</protein>
<evidence type="ECO:0000313" key="1">
    <source>
        <dbReference type="EMBL" id="KZV41886.1"/>
    </source>
</evidence>
<proteinExistence type="predicted"/>
<dbReference type="EMBL" id="KQ999338">
    <property type="protein sequence ID" value="KZV41886.1"/>
    <property type="molecule type" value="Genomic_DNA"/>
</dbReference>
<evidence type="ECO:0000313" key="2">
    <source>
        <dbReference type="Proteomes" id="UP000250235"/>
    </source>
</evidence>
<organism evidence="1 2">
    <name type="scientific">Dorcoceras hygrometricum</name>
    <dbReference type="NCBI Taxonomy" id="472368"/>
    <lineage>
        <taxon>Eukaryota</taxon>
        <taxon>Viridiplantae</taxon>
        <taxon>Streptophyta</taxon>
        <taxon>Embryophyta</taxon>
        <taxon>Tracheophyta</taxon>
        <taxon>Spermatophyta</taxon>
        <taxon>Magnoliopsida</taxon>
        <taxon>eudicotyledons</taxon>
        <taxon>Gunneridae</taxon>
        <taxon>Pentapetalae</taxon>
        <taxon>asterids</taxon>
        <taxon>lamiids</taxon>
        <taxon>Lamiales</taxon>
        <taxon>Gesneriaceae</taxon>
        <taxon>Didymocarpoideae</taxon>
        <taxon>Trichosporeae</taxon>
        <taxon>Loxocarpinae</taxon>
        <taxon>Dorcoceras</taxon>
    </lineage>
</organism>
<dbReference type="Proteomes" id="UP000250235">
    <property type="component" value="Unassembled WGS sequence"/>
</dbReference>